<comment type="caution">
    <text evidence="2">The sequence shown here is derived from an EMBL/GenBank/DDBJ whole genome shotgun (WGS) entry which is preliminary data.</text>
</comment>
<name>A0ABW1S0N9_9LACO</name>
<dbReference type="Proteomes" id="UP001596282">
    <property type="component" value="Unassembled WGS sequence"/>
</dbReference>
<keyword evidence="1" id="KW-1133">Transmembrane helix</keyword>
<keyword evidence="1" id="KW-0812">Transmembrane</keyword>
<dbReference type="EMBL" id="JBHSSC010000036">
    <property type="protein sequence ID" value="MFC6181269.1"/>
    <property type="molecule type" value="Genomic_DNA"/>
</dbReference>
<evidence type="ECO:0000313" key="2">
    <source>
        <dbReference type="EMBL" id="MFC6181269.1"/>
    </source>
</evidence>
<protein>
    <submittedName>
        <fullName evidence="2">Alpha/beta hydrolase</fullName>
    </submittedName>
</protein>
<dbReference type="InterPro" id="IPR010315">
    <property type="entry name" value="DUF915_hydro-like"/>
</dbReference>
<dbReference type="InterPro" id="IPR029058">
    <property type="entry name" value="AB_hydrolase_fold"/>
</dbReference>
<accession>A0ABW1S0N9</accession>
<sequence>MKSTTKQGLITTGWFAILLAVIGGTMLWQRQVRHPRQKVSAVTVTSTDRIPTVLLLGNQTSTSHGRQLVAGLQQNNGAQSIVKAQISRQGTVTFIGRFQPHDNRPYLKIMLPTGRATAKQQAQWVRAILRQAQQQLAFKKFNLISYDDGGIVATRYLSRTTAALTPQNFVAIATPFNGTSSRLNTEKTTAVTTQRQTTVLKQLIAERHQINRHMRVLLIAGHAKSATKGDGVVPIQSALAGQAVFSTQVTHYQQRVLHTWRASHDQLFNSWRLVNLIQNFIN</sequence>
<dbReference type="PANTHER" id="PTHR37946:SF1">
    <property type="entry name" value="SLL1969 PROTEIN"/>
    <property type="match status" value="1"/>
</dbReference>
<dbReference type="SUPFAM" id="SSF53474">
    <property type="entry name" value="alpha/beta-Hydrolases"/>
    <property type="match status" value="1"/>
</dbReference>
<dbReference type="Gene3D" id="3.40.50.1820">
    <property type="entry name" value="alpha/beta hydrolase"/>
    <property type="match status" value="1"/>
</dbReference>
<evidence type="ECO:0000313" key="3">
    <source>
        <dbReference type="Proteomes" id="UP001596282"/>
    </source>
</evidence>
<dbReference type="PANTHER" id="PTHR37946">
    <property type="entry name" value="SLL1969 PROTEIN"/>
    <property type="match status" value="1"/>
</dbReference>
<evidence type="ECO:0000256" key="1">
    <source>
        <dbReference type="SAM" id="Phobius"/>
    </source>
</evidence>
<keyword evidence="1" id="KW-0472">Membrane</keyword>
<dbReference type="Pfam" id="PF06028">
    <property type="entry name" value="DUF915"/>
    <property type="match status" value="1"/>
</dbReference>
<reference evidence="3" key="1">
    <citation type="journal article" date="2019" name="Int. J. Syst. Evol. Microbiol.">
        <title>The Global Catalogue of Microorganisms (GCM) 10K type strain sequencing project: providing services to taxonomists for standard genome sequencing and annotation.</title>
        <authorList>
            <consortium name="The Broad Institute Genomics Platform"/>
            <consortium name="The Broad Institute Genome Sequencing Center for Infectious Disease"/>
            <person name="Wu L."/>
            <person name="Ma J."/>
        </authorList>
    </citation>
    <scope>NUCLEOTIDE SEQUENCE [LARGE SCALE GENOMIC DNA]</scope>
    <source>
        <strain evidence="3">CCM 8933</strain>
    </source>
</reference>
<keyword evidence="3" id="KW-1185">Reference proteome</keyword>
<proteinExistence type="predicted"/>
<keyword evidence="2" id="KW-0378">Hydrolase</keyword>
<dbReference type="RefSeq" id="WP_137629094.1">
    <property type="nucleotide sequence ID" value="NZ_BJDJ01000017.1"/>
</dbReference>
<organism evidence="2 3">
    <name type="scientific">Lactiplantibacillus daowaiensis</name>
    <dbReference type="NCBI Taxonomy" id="2559918"/>
    <lineage>
        <taxon>Bacteria</taxon>
        <taxon>Bacillati</taxon>
        <taxon>Bacillota</taxon>
        <taxon>Bacilli</taxon>
        <taxon>Lactobacillales</taxon>
        <taxon>Lactobacillaceae</taxon>
        <taxon>Lactiplantibacillus</taxon>
    </lineage>
</organism>
<feature type="transmembrane region" description="Helical" evidence="1">
    <location>
        <begin position="12"/>
        <end position="28"/>
    </location>
</feature>
<gene>
    <name evidence="2" type="ORF">ACFP5Y_08560</name>
</gene>
<dbReference type="GO" id="GO:0016787">
    <property type="term" value="F:hydrolase activity"/>
    <property type="evidence" value="ECO:0007669"/>
    <property type="project" value="UniProtKB-KW"/>
</dbReference>